<proteinExistence type="predicted"/>
<feature type="transmembrane region" description="Helical" evidence="6">
    <location>
        <begin position="293"/>
        <end position="310"/>
    </location>
</feature>
<dbReference type="PROSITE" id="PS50850">
    <property type="entry name" value="MFS"/>
    <property type="match status" value="1"/>
</dbReference>
<feature type="domain" description="Major facilitator superfamily (MFS) profile" evidence="7">
    <location>
        <begin position="17"/>
        <end position="404"/>
    </location>
</feature>
<evidence type="ECO:0000256" key="2">
    <source>
        <dbReference type="ARBA" id="ARBA00022475"/>
    </source>
</evidence>
<dbReference type="PANTHER" id="PTHR23513:SF6">
    <property type="entry name" value="MAJOR FACILITATOR SUPERFAMILY ASSOCIATED DOMAIN-CONTAINING PROTEIN"/>
    <property type="match status" value="1"/>
</dbReference>
<accession>A0ABS1WAR5</accession>
<dbReference type="Pfam" id="PF07690">
    <property type="entry name" value="MFS_1"/>
    <property type="match status" value="1"/>
</dbReference>
<feature type="transmembrane region" description="Helical" evidence="6">
    <location>
        <begin position="20"/>
        <end position="44"/>
    </location>
</feature>
<dbReference type="CDD" id="cd06173">
    <property type="entry name" value="MFS_MefA_like"/>
    <property type="match status" value="1"/>
</dbReference>
<comment type="caution">
    <text evidence="8">The sequence shown here is derived from an EMBL/GenBank/DDBJ whole genome shotgun (WGS) entry which is preliminary data.</text>
</comment>
<evidence type="ECO:0000256" key="4">
    <source>
        <dbReference type="ARBA" id="ARBA00022989"/>
    </source>
</evidence>
<feature type="transmembrane region" description="Helical" evidence="6">
    <location>
        <begin position="83"/>
        <end position="104"/>
    </location>
</feature>
<evidence type="ECO:0000256" key="1">
    <source>
        <dbReference type="ARBA" id="ARBA00004651"/>
    </source>
</evidence>
<keyword evidence="3 6" id="KW-0812">Transmembrane</keyword>
<keyword evidence="4 6" id="KW-1133">Transmembrane helix</keyword>
<dbReference type="InterPro" id="IPR036259">
    <property type="entry name" value="MFS_trans_sf"/>
</dbReference>
<dbReference type="EMBL" id="JADWVN010000013">
    <property type="protein sequence ID" value="MBL7526441.1"/>
    <property type="molecule type" value="Genomic_DNA"/>
</dbReference>
<dbReference type="Gene3D" id="1.20.1250.20">
    <property type="entry name" value="MFS general substrate transporter like domains"/>
    <property type="match status" value="1"/>
</dbReference>
<dbReference type="InterPro" id="IPR011701">
    <property type="entry name" value="MFS"/>
</dbReference>
<feature type="transmembrane region" description="Helical" evidence="6">
    <location>
        <begin position="316"/>
        <end position="334"/>
    </location>
</feature>
<evidence type="ECO:0000259" key="7">
    <source>
        <dbReference type="PROSITE" id="PS50850"/>
    </source>
</evidence>
<keyword evidence="2" id="KW-1003">Cell membrane</keyword>
<name>A0ABS1WAR5_9GAMM</name>
<evidence type="ECO:0000313" key="9">
    <source>
        <dbReference type="Proteomes" id="UP000809910"/>
    </source>
</evidence>
<gene>
    <name evidence="8" type="ORF">I5282_07640</name>
</gene>
<evidence type="ECO:0000256" key="6">
    <source>
        <dbReference type="SAM" id="Phobius"/>
    </source>
</evidence>
<feature type="transmembrane region" description="Helical" evidence="6">
    <location>
        <begin position="50"/>
        <end position="71"/>
    </location>
</feature>
<evidence type="ECO:0000256" key="3">
    <source>
        <dbReference type="ARBA" id="ARBA00022692"/>
    </source>
</evidence>
<dbReference type="InterPro" id="IPR020846">
    <property type="entry name" value="MFS_dom"/>
</dbReference>
<feature type="transmembrane region" description="Helical" evidence="6">
    <location>
        <begin position="110"/>
        <end position="129"/>
    </location>
</feature>
<sequence length="411" mass="46000">MIIDELKTRFRLFSIQPYLYFALSGILATLGNGLIYITVSWLAYEKMHSISGIALMMFCIWLPTILFGPLFGVCADKYNRKNLMIMSNMVRGLAVIVFVILYYLGLSTNIFVLATCLGIFVSFYMPAAVPMISSIVPENDLMNANATVDMLYELGTIIGMGVSGFLVLYLGLMNTLALGGLLFLLAGIFNWIMQCKPEHCYGTPNKEKTSFVDDYVSSLHYLRDNPRLLGIYSIQTCIMILLMTIPILLLPYTKEVLKVGADKFSILEALFSMGVFIGCLISPILCRLIKIKRTLLLLMIGIAIGLHIFSINENIIISYIFYFIIGFGLSSWALSLTQAQLLADKTFQGRLQSTFNSISGLGVLAIYLLITFRTELLDIQKMYNFQAIIALCAIVIILMVKEHVIEPTNNK</sequence>
<organism evidence="8 9">
    <name type="scientific">Legionella bononiensis</name>
    <dbReference type="NCBI Taxonomy" id="2793102"/>
    <lineage>
        <taxon>Bacteria</taxon>
        <taxon>Pseudomonadati</taxon>
        <taxon>Pseudomonadota</taxon>
        <taxon>Gammaproteobacteria</taxon>
        <taxon>Legionellales</taxon>
        <taxon>Legionellaceae</taxon>
        <taxon>Legionella</taxon>
    </lineage>
</organism>
<dbReference type="RefSeq" id="WP_203110361.1">
    <property type="nucleotide sequence ID" value="NZ_JADOBG010000015.1"/>
</dbReference>
<dbReference type="SUPFAM" id="SSF103473">
    <property type="entry name" value="MFS general substrate transporter"/>
    <property type="match status" value="1"/>
</dbReference>
<keyword evidence="5 6" id="KW-0472">Membrane</keyword>
<feature type="transmembrane region" description="Helical" evidence="6">
    <location>
        <begin position="264"/>
        <end position="286"/>
    </location>
</feature>
<reference evidence="8 9" key="1">
    <citation type="submission" date="2020-12" db="EMBL/GenBank/DDBJ databases">
        <title>WGS of Legionella: environmental sample.</title>
        <authorList>
            <person name="Cristino S."/>
            <person name="Girolamini L."/>
            <person name="Salaris S."/>
            <person name="Pascale M.R."/>
            <person name="Mazzotta M."/>
            <person name="Orsini M."/>
            <person name="Grottola A."/>
        </authorList>
    </citation>
    <scope>NUCLEOTIDE SEQUENCE [LARGE SCALE GENOMIC DNA]</scope>
    <source>
        <strain evidence="8 9">30cs62</strain>
    </source>
</reference>
<feature type="transmembrane region" description="Helical" evidence="6">
    <location>
        <begin position="354"/>
        <end position="370"/>
    </location>
</feature>
<evidence type="ECO:0000256" key="5">
    <source>
        <dbReference type="ARBA" id="ARBA00023136"/>
    </source>
</evidence>
<comment type="subcellular location">
    <subcellularLocation>
        <location evidence="1">Cell membrane</location>
        <topology evidence="1">Multi-pass membrane protein</topology>
    </subcellularLocation>
</comment>
<feature type="transmembrane region" description="Helical" evidence="6">
    <location>
        <begin position="382"/>
        <end position="400"/>
    </location>
</feature>
<feature type="transmembrane region" description="Helical" evidence="6">
    <location>
        <begin position="176"/>
        <end position="193"/>
    </location>
</feature>
<evidence type="ECO:0000313" key="8">
    <source>
        <dbReference type="EMBL" id="MBL7526441.1"/>
    </source>
</evidence>
<feature type="transmembrane region" description="Helical" evidence="6">
    <location>
        <begin position="150"/>
        <end position="170"/>
    </location>
</feature>
<dbReference type="PANTHER" id="PTHR23513">
    <property type="entry name" value="INTEGRAL MEMBRANE EFFLUX PROTEIN-RELATED"/>
    <property type="match status" value="1"/>
</dbReference>
<feature type="transmembrane region" description="Helical" evidence="6">
    <location>
        <begin position="229"/>
        <end position="252"/>
    </location>
</feature>
<protein>
    <submittedName>
        <fullName evidence="8">MFS transporter</fullName>
    </submittedName>
</protein>
<keyword evidence="9" id="KW-1185">Reference proteome</keyword>
<dbReference type="Proteomes" id="UP000809910">
    <property type="component" value="Unassembled WGS sequence"/>
</dbReference>